<dbReference type="Proteomes" id="UP000185678">
    <property type="component" value="Unassembled WGS sequence"/>
</dbReference>
<dbReference type="OrthoDB" id="7359902at2"/>
<proteinExistence type="predicted"/>
<keyword evidence="2" id="KW-1185">Reference proteome</keyword>
<name>A0A1N7IS79_9PROT</name>
<gene>
    <name evidence="1" type="ORF">SAMN05421779_101545</name>
</gene>
<dbReference type="RefSeq" id="WP_076398616.1">
    <property type="nucleotide sequence ID" value="NZ_FTOA01000001.1"/>
</dbReference>
<sequence length="64" mass="7602">MRYVIIDSPDPREINKFFDADIAPRIGHTFHMRGDRVYRVIDVELIMHEFTEGRGVRALVKRMN</sequence>
<protein>
    <submittedName>
        <fullName evidence="1">Uncharacterized protein</fullName>
    </submittedName>
</protein>
<organism evidence="1 2">
    <name type="scientific">Insolitispirillum peregrinum</name>
    <dbReference type="NCBI Taxonomy" id="80876"/>
    <lineage>
        <taxon>Bacteria</taxon>
        <taxon>Pseudomonadati</taxon>
        <taxon>Pseudomonadota</taxon>
        <taxon>Alphaproteobacteria</taxon>
        <taxon>Rhodospirillales</taxon>
        <taxon>Novispirillaceae</taxon>
        <taxon>Insolitispirillum</taxon>
    </lineage>
</organism>
<reference evidence="1 2" key="1">
    <citation type="submission" date="2017-01" db="EMBL/GenBank/DDBJ databases">
        <authorList>
            <person name="Mah S.A."/>
            <person name="Swanson W.J."/>
            <person name="Moy G.W."/>
            <person name="Vacquier V.D."/>
        </authorList>
    </citation>
    <scope>NUCLEOTIDE SEQUENCE [LARGE SCALE GENOMIC DNA]</scope>
    <source>
        <strain evidence="1 2">DSM 11589</strain>
    </source>
</reference>
<dbReference type="EMBL" id="FTOA01000001">
    <property type="protein sequence ID" value="SIS39877.1"/>
    <property type="molecule type" value="Genomic_DNA"/>
</dbReference>
<evidence type="ECO:0000313" key="2">
    <source>
        <dbReference type="Proteomes" id="UP000185678"/>
    </source>
</evidence>
<evidence type="ECO:0000313" key="1">
    <source>
        <dbReference type="EMBL" id="SIS39877.1"/>
    </source>
</evidence>
<accession>A0A1N7IS79</accession>
<dbReference type="AlphaFoldDB" id="A0A1N7IS79"/>